<keyword evidence="6" id="KW-0137">Centromere</keyword>
<evidence type="ECO:0000256" key="4">
    <source>
        <dbReference type="ARBA" id="ARBA00022454"/>
    </source>
</evidence>
<dbReference type="EMBL" id="JBFXLT010000042">
    <property type="protein sequence ID" value="KAL2813098.1"/>
    <property type="molecule type" value="Genomic_DNA"/>
</dbReference>
<dbReference type="PANTHER" id="PTHR14582:SF1">
    <property type="entry name" value="CENTROMERE PROTEIN O"/>
    <property type="match status" value="1"/>
</dbReference>
<evidence type="ECO:0000256" key="8">
    <source>
        <dbReference type="SAM" id="MobiDB-lite"/>
    </source>
</evidence>
<comment type="caution">
    <text evidence="9">The sequence shown here is derived from an EMBL/GenBank/DDBJ whole genome shotgun (WGS) entry which is preliminary data.</text>
</comment>
<keyword evidence="7" id="KW-0175">Coiled coil</keyword>
<feature type="coiled-coil region" evidence="7">
    <location>
        <begin position="11"/>
        <end position="38"/>
    </location>
</feature>
<sequence>MSLDDPAAQVEEELDSEISSIRREIRKLQRRRRFLSSSILSSASLQKRLSKPNQAPELSLLNLNEDISPLVRAAGSHAQSNHHRIAFSTTTFPFKDPSPNIDTEADGSKNLLGVRIDICARNGRFVKPYYILLRKHRVDGYSQGNVRVKVHRHTIPAFIPVDRLEDVFLPGSQPRTGDDDGTKAPPPPLKEKHTAWHTRLDAIQYLRDQIGVIRRGVDAYPDEEDGPWDRDIPTDTDLDLAVGEIRLKRNEFGIVALSPTALEASYVRIEWEDGRVGRFKILNSGLVERAVVIGDRGRDKVSEAALTGGDKKVLTVLSRLKTVAVLSRDSSPPPLDSE</sequence>
<comment type="similarity">
    <text evidence="3">Belongs to the CENP-O/MCM21 family.</text>
</comment>
<gene>
    <name evidence="9" type="ORF">BJX63DRAFT_231100</name>
</gene>
<organism evidence="9 10">
    <name type="scientific">Aspergillus granulosus</name>
    <dbReference type="NCBI Taxonomy" id="176169"/>
    <lineage>
        <taxon>Eukaryota</taxon>
        <taxon>Fungi</taxon>
        <taxon>Dikarya</taxon>
        <taxon>Ascomycota</taxon>
        <taxon>Pezizomycotina</taxon>
        <taxon>Eurotiomycetes</taxon>
        <taxon>Eurotiomycetidae</taxon>
        <taxon>Eurotiales</taxon>
        <taxon>Aspergillaceae</taxon>
        <taxon>Aspergillus</taxon>
        <taxon>Aspergillus subgen. Nidulantes</taxon>
    </lineage>
</organism>
<evidence type="ECO:0000256" key="6">
    <source>
        <dbReference type="ARBA" id="ARBA00023328"/>
    </source>
</evidence>
<evidence type="ECO:0000313" key="10">
    <source>
        <dbReference type="Proteomes" id="UP001610334"/>
    </source>
</evidence>
<name>A0ABR4HC97_9EURO</name>
<dbReference type="Pfam" id="PF09496">
    <property type="entry name" value="CENP-O"/>
    <property type="match status" value="1"/>
</dbReference>
<evidence type="ECO:0000256" key="7">
    <source>
        <dbReference type="SAM" id="Coils"/>
    </source>
</evidence>
<keyword evidence="4" id="KW-0158">Chromosome</keyword>
<dbReference type="Proteomes" id="UP001610334">
    <property type="component" value="Unassembled WGS sequence"/>
</dbReference>
<feature type="region of interest" description="Disordered" evidence="8">
    <location>
        <begin position="169"/>
        <end position="191"/>
    </location>
</feature>
<evidence type="ECO:0000256" key="3">
    <source>
        <dbReference type="ARBA" id="ARBA00007321"/>
    </source>
</evidence>
<comment type="subcellular location">
    <subcellularLocation>
        <location evidence="2">Chromosome</location>
        <location evidence="2">Centromere</location>
    </subcellularLocation>
    <subcellularLocation>
        <location evidence="1">Nucleus</location>
    </subcellularLocation>
</comment>
<evidence type="ECO:0000256" key="2">
    <source>
        <dbReference type="ARBA" id="ARBA00004584"/>
    </source>
</evidence>
<evidence type="ECO:0000313" key="9">
    <source>
        <dbReference type="EMBL" id="KAL2813098.1"/>
    </source>
</evidence>
<keyword evidence="5" id="KW-0539">Nucleus</keyword>
<proteinExistence type="inferred from homology"/>
<dbReference type="PANTHER" id="PTHR14582">
    <property type="entry name" value="INNER KINETOCHORE SUBUNIT MAL2"/>
    <property type="match status" value="1"/>
</dbReference>
<keyword evidence="10" id="KW-1185">Reference proteome</keyword>
<accession>A0ABR4HC97</accession>
<protein>
    <submittedName>
        <fullName evidence="9">Cenp-O kinetochore centromere component-domain-containing protein</fullName>
    </submittedName>
</protein>
<dbReference type="InterPro" id="IPR018464">
    <property type="entry name" value="CENP-O"/>
</dbReference>
<evidence type="ECO:0000256" key="5">
    <source>
        <dbReference type="ARBA" id="ARBA00023242"/>
    </source>
</evidence>
<evidence type="ECO:0000256" key="1">
    <source>
        <dbReference type="ARBA" id="ARBA00004123"/>
    </source>
</evidence>
<reference evidence="9 10" key="1">
    <citation type="submission" date="2024-07" db="EMBL/GenBank/DDBJ databases">
        <title>Section-level genome sequencing and comparative genomics of Aspergillus sections Usti and Cavernicolus.</title>
        <authorList>
            <consortium name="Lawrence Berkeley National Laboratory"/>
            <person name="Nybo J.L."/>
            <person name="Vesth T.C."/>
            <person name="Theobald S."/>
            <person name="Frisvad J.C."/>
            <person name="Larsen T.O."/>
            <person name="Kjaerboelling I."/>
            <person name="Rothschild-Mancinelli K."/>
            <person name="Lyhne E.K."/>
            <person name="Kogle M.E."/>
            <person name="Barry K."/>
            <person name="Clum A."/>
            <person name="Na H."/>
            <person name="Ledsgaard L."/>
            <person name="Lin J."/>
            <person name="Lipzen A."/>
            <person name="Kuo A."/>
            <person name="Riley R."/>
            <person name="Mondo S."/>
            <person name="Labutti K."/>
            <person name="Haridas S."/>
            <person name="Pangalinan J."/>
            <person name="Salamov A.A."/>
            <person name="Simmons B.A."/>
            <person name="Magnuson J.K."/>
            <person name="Chen J."/>
            <person name="Drula E."/>
            <person name="Henrissat B."/>
            <person name="Wiebenga A."/>
            <person name="Lubbers R.J."/>
            <person name="Gomes A.C."/>
            <person name="Makela M.R."/>
            <person name="Stajich J."/>
            <person name="Grigoriev I.V."/>
            <person name="Mortensen U.H."/>
            <person name="De Vries R.P."/>
            <person name="Baker S.E."/>
            <person name="Andersen M.R."/>
        </authorList>
    </citation>
    <scope>NUCLEOTIDE SEQUENCE [LARGE SCALE GENOMIC DNA]</scope>
    <source>
        <strain evidence="9 10">CBS 588.65</strain>
    </source>
</reference>